<dbReference type="InterPro" id="IPR010499">
    <property type="entry name" value="AraC_E-bd"/>
</dbReference>
<proteinExistence type="predicted"/>
<dbReference type="InterPro" id="IPR029442">
    <property type="entry name" value="GyrI-like"/>
</dbReference>
<dbReference type="Proteomes" id="UP000064137">
    <property type="component" value="Chromosome"/>
</dbReference>
<evidence type="ECO:0000313" key="3">
    <source>
        <dbReference type="Proteomes" id="UP000064137"/>
    </source>
</evidence>
<evidence type="ECO:0000313" key="2">
    <source>
        <dbReference type="EMBL" id="ALZ86142.1"/>
    </source>
</evidence>
<dbReference type="AlphaFoldDB" id="A0A0U4P6Z7"/>
<gene>
    <name evidence="2" type="ORF">APT59_18760</name>
</gene>
<dbReference type="SMART" id="SM00871">
    <property type="entry name" value="AraC_E_bind"/>
    <property type="match status" value="1"/>
</dbReference>
<dbReference type="OrthoDB" id="9808480at2"/>
<name>A0A0U4P6Z7_9PSED</name>
<reference evidence="2 3" key="1">
    <citation type="submission" date="2016-01" db="EMBL/GenBank/DDBJ databases">
        <title>Annotation of Pseudomonas oryzihabitans USDA-ARS-USMARC-56511.</title>
        <authorList>
            <person name="Harhay G.P."/>
            <person name="Harhay D.M."/>
            <person name="Smith T.P.L."/>
            <person name="Bono J.L."/>
            <person name="Heaton M.P."/>
            <person name="Clawson M.L."/>
            <person name="Chitko-Mckown C.G."/>
            <person name="Capik S.F."/>
            <person name="DeDonder K.D."/>
            <person name="Apley M.D."/>
            <person name="Lubbers B.V."/>
            <person name="White B.J."/>
            <person name="Larson R.L."/>
        </authorList>
    </citation>
    <scope>NUCLEOTIDE SEQUENCE [LARGE SCALE GENOMIC DNA]</scope>
    <source>
        <strain evidence="2 3">USDA-ARS-USMARC-56511</strain>
    </source>
</reference>
<accession>A0A0U4P6Z7</accession>
<feature type="domain" description="AraC effector-binding" evidence="1">
    <location>
        <begin position="1"/>
        <end position="149"/>
    </location>
</feature>
<protein>
    <submittedName>
        <fullName evidence="2">Transcriptional regulator</fullName>
    </submittedName>
</protein>
<dbReference type="KEGG" id="por:APT59_18760"/>
<dbReference type="InterPro" id="IPR011256">
    <property type="entry name" value="Reg_factor_effector_dom_sf"/>
</dbReference>
<evidence type="ECO:0000259" key="1">
    <source>
        <dbReference type="SMART" id="SM00871"/>
    </source>
</evidence>
<dbReference type="Gene3D" id="3.20.80.10">
    <property type="entry name" value="Regulatory factor, effector binding domain"/>
    <property type="match status" value="1"/>
</dbReference>
<dbReference type="RefSeq" id="WP_059316248.1">
    <property type="nucleotide sequence ID" value="NZ_CP013987.1"/>
</dbReference>
<sequence>MSLEIVDHPALEVTGLLFEPGQGEDIAALWRRFADRAGEITGREGEAEWYGLSWRQAGAMHYLAAVATAPGTPLPAGMVRQELPEGRYARYVHLGTAPSVAKSLGRLFAELLPARGLQPRPGACFEHYTEAFTGVDAQDSQIYIYVPVF</sequence>
<dbReference type="SUPFAM" id="SSF55136">
    <property type="entry name" value="Probable bacterial effector-binding domain"/>
    <property type="match status" value="1"/>
</dbReference>
<dbReference type="EMBL" id="CP013987">
    <property type="protein sequence ID" value="ALZ86142.1"/>
    <property type="molecule type" value="Genomic_DNA"/>
</dbReference>
<dbReference type="Pfam" id="PF06445">
    <property type="entry name" value="GyrI-like"/>
    <property type="match status" value="1"/>
</dbReference>
<organism evidence="2 3">
    <name type="scientific">Pseudomonas oryzihabitans</name>
    <dbReference type="NCBI Taxonomy" id="47885"/>
    <lineage>
        <taxon>Bacteria</taxon>
        <taxon>Pseudomonadati</taxon>
        <taxon>Pseudomonadota</taxon>
        <taxon>Gammaproteobacteria</taxon>
        <taxon>Pseudomonadales</taxon>
        <taxon>Pseudomonadaceae</taxon>
        <taxon>Pseudomonas</taxon>
    </lineage>
</organism>